<evidence type="ECO:0000256" key="3">
    <source>
        <dbReference type="ARBA" id="ARBA00023002"/>
    </source>
</evidence>
<name>A0A6I4P1U6_9MICO</name>
<sequence length="294" mass="31705">MRHGLVILPQYDRPEVFRRWRAAEEFGFNHAWTYDHLAWRGLAGERWHATIPTLTAAALSTERIELGLFVTSPNFRHPVPFAKELGTVDDLAGGRLLLGVGSGGTGFDAFVLGQEELTPRQRHERYVEFVRGLDALLRFEEPGSGGISFAGDWFEAKDARMVGAPAREPRMPLLLAGNGPKSIRFAAEVGDGWVTTGGEADEAEAWWAGVAALAARYADAWAATGRAGEARSILSLDGVHGYSLASTAAYEDAVGRAAGLGFTDVVAHFPRESGLYAGDESVLEEVAALLPGLR</sequence>
<evidence type="ECO:0000256" key="4">
    <source>
        <dbReference type="ARBA" id="ARBA00023033"/>
    </source>
</evidence>
<dbReference type="Proteomes" id="UP000438182">
    <property type="component" value="Unassembled WGS sequence"/>
</dbReference>
<dbReference type="InterPro" id="IPR050172">
    <property type="entry name" value="SsuD_RutA_monooxygenase"/>
</dbReference>
<dbReference type="Gene3D" id="3.20.20.30">
    <property type="entry name" value="Luciferase-like domain"/>
    <property type="match status" value="1"/>
</dbReference>
<feature type="domain" description="Luciferase-like" evidence="5">
    <location>
        <begin position="15"/>
        <end position="217"/>
    </location>
</feature>
<dbReference type="SUPFAM" id="SSF51679">
    <property type="entry name" value="Bacterial luciferase-like"/>
    <property type="match status" value="1"/>
</dbReference>
<comment type="caution">
    <text evidence="6">The sequence shown here is derived from an EMBL/GenBank/DDBJ whole genome shotgun (WGS) entry which is preliminary data.</text>
</comment>
<dbReference type="PANTHER" id="PTHR42847">
    <property type="entry name" value="ALKANESULFONATE MONOOXYGENASE"/>
    <property type="match status" value="1"/>
</dbReference>
<dbReference type="Pfam" id="PF00296">
    <property type="entry name" value="Bac_luciferase"/>
    <property type="match status" value="1"/>
</dbReference>
<organism evidence="6 7">
    <name type="scientific">Agromyces seonyuensis</name>
    <dbReference type="NCBI Taxonomy" id="2662446"/>
    <lineage>
        <taxon>Bacteria</taxon>
        <taxon>Bacillati</taxon>
        <taxon>Actinomycetota</taxon>
        <taxon>Actinomycetes</taxon>
        <taxon>Micrococcales</taxon>
        <taxon>Microbacteriaceae</taxon>
        <taxon>Agromyces</taxon>
    </lineage>
</organism>
<keyword evidence="3" id="KW-0560">Oxidoreductase</keyword>
<dbReference type="EMBL" id="WSTA01000002">
    <property type="protein sequence ID" value="MWB97114.1"/>
    <property type="molecule type" value="Genomic_DNA"/>
</dbReference>
<dbReference type="AlphaFoldDB" id="A0A6I4P1U6"/>
<keyword evidence="4" id="KW-0503">Monooxygenase</keyword>
<protein>
    <submittedName>
        <fullName evidence="6">LLM class flavin-dependent oxidoreductase</fullName>
    </submittedName>
</protein>
<dbReference type="InterPro" id="IPR036661">
    <property type="entry name" value="Luciferase-like_sf"/>
</dbReference>
<keyword evidence="1" id="KW-0285">Flavoprotein</keyword>
<dbReference type="GO" id="GO:0008726">
    <property type="term" value="F:alkanesulfonate monooxygenase activity"/>
    <property type="evidence" value="ECO:0007669"/>
    <property type="project" value="TreeGrafter"/>
</dbReference>
<evidence type="ECO:0000313" key="7">
    <source>
        <dbReference type="Proteomes" id="UP000438182"/>
    </source>
</evidence>
<dbReference type="RefSeq" id="WP_160422391.1">
    <property type="nucleotide sequence ID" value="NZ_WSTA01000002.1"/>
</dbReference>
<evidence type="ECO:0000256" key="2">
    <source>
        <dbReference type="ARBA" id="ARBA00022643"/>
    </source>
</evidence>
<dbReference type="InterPro" id="IPR011251">
    <property type="entry name" value="Luciferase-like_dom"/>
</dbReference>
<keyword evidence="7" id="KW-1185">Reference proteome</keyword>
<dbReference type="PANTHER" id="PTHR42847:SF4">
    <property type="entry name" value="ALKANESULFONATE MONOOXYGENASE-RELATED"/>
    <property type="match status" value="1"/>
</dbReference>
<gene>
    <name evidence="6" type="ORF">GB864_00860</name>
</gene>
<proteinExistence type="predicted"/>
<evidence type="ECO:0000313" key="6">
    <source>
        <dbReference type="EMBL" id="MWB97114.1"/>
    </source>
</evidence>
<keyword evidence="2" id="KW-0288">FMN</keyword>
<reference evidence="6 7" key="1">
    <citation type="submission" date="2019-12" db="EMBL/GenBank/DDBJ databases">
        <authorList>
            <person name="Kim Y.S."/>
        </authorList>
    </citation>
    <scope>NUCLEOTIDE SEQUENCE [LARGE SCALE GENOMIC DNA]</scope>
    <source>
        <strain evidence="6 7">MMS17-SY077</strain>
    </source>
</reference>
<dbReference type="GO" id="GO:0046306">
    <property type="term" value="P:alkanesulfonate catabolic process"/>
    <property type="evidence" value="ECO:0007669"/>
    <property type="project" value="TreeGrafter"/>
</dbReference>
<evidence type="ECO:0000256" key="1">
    <source>
        <dbReference type="ARBA" id="ARBA00022630"/>
    </source>
</evidence>
<accession>A0A6I4P1U6</accession>
<evidence type="ECO:0000259" key="5">
    <source>
        <dbReference type="Pfam" id="PF00296"/>
    </source>
</evidence>